<feature type="transmembrane region" description="Helical" evidence="2">
    <location>
        <begin position="54"/>
        <end position="74"/>
    </location>
</feature>
<keyword evidence="4" id="KW-1185">Reference proteome</keyword>
<protein>
    <recommendedName>
        <fullName evidence="5">DUF4405 domain-containing protein</fullName>
    </recommendedName>
</protein>
<evidence type="ECO:0000256" key="2">
    <source>
        <dbReference type="SAM" id="Phobius"/>
    </source>
</evidence>
<proteinExistence type="predicted"/>
<dbReference type="EMBL" id="SGUG01000004">
    <property type="protein sequence ID" value="MDG0861633.1"/>
    <property type="molecule type" value="Genomic_DNA"/>
</dbReference>
<feature type="region of interest" description="Disordered" evidence="1">
    <location>
        <begin position="148"/>
        <end position="167"/>
    </location>
</feature>
<dbReference type="RefSeq" id="WP_144397091.1">
    <property type="nucleotide sequence ID" value="NZ_JAPPUW010000006.1"/>
</dbReference>
<reference evidence="3" key="1">
    <citation type="submission" date="2019-02" db="EMBL/GenBank/DDBJ databases">
        <title>Draft genome of the type strain Pelomonas aquatica CCUG 52575T.</title>
        <authorList>
            <person name="Gomila M."/>
            <person name="Lalucat J."/>
        </authorList>
    </citation>
    <scope>NUCLEOTIDE SEQUENCE</scope>
    <source>
        <strain evidence="3">CCUG 52575</strain>
    </source>
</reference>
<feature type="transmembrane region" description="Helical" evidence="2">
    <location>
        <begin position="86"/>
        <end position="107"/>
    </location>
</feature>
<dbReference type="Proteomes" id="UP001152766">
    <property type="component" value="Unassembled WGS sequence"/>
</dbReference>
<keyword evidence="2" id="KW-0472">Membrane</keyword>
<name>A0A9X4LEG1_9BURK</name>
<evidence type="ECO:0000313" key="3">
    <source>
        <dbReference type="EMBL" id="MDG0861633.1"/>
    </source>
</evidence>
<evidence type="ECO:0008006" key="5">
    <source>
        <dbReference type="Google" id="ProtNLM"/>
    </source>
</evidence>
<feature type="transmembrane region" description="Helical" evidence="2">
    <location>
        <begin position="119"/>
        <end position="137"/>
    </location>
</feature>
<organism evidence="3 4">
    <name type="scientific">Pelomonas aquatica</name>
    <dbReference type="NCBI Taxonomy" id="431058"/>
    <lineage>
        <taxon>Bacteria</taxon>
        <taxon>Pseudomonadati</taxon>
        <taxon>Pseudomonadota</taxon>
        <taxon>Betaproteobacteria</taxon>
        <taxon>Burkholderiales</taxon>
        <taxon>Sphaerotilaceae</taxon>
        <taxon>Roseateles</taxon>
    </lineage>
</organism>
<evidence type="ECO:0000313" key="4">
    <source>
        <dbReference type="Proteomes" id="UP001152766"/>
    </source>
</evidence>
<sequence length="167" mass="18736">MTTTRPQPFSIRLPAFQRWATYGTLAVVAASGTAWLVVHDWLRLNWFAAEHRLLVTHGVAAALALTVVGGLLPLHIRLAWRIRRNLWSGAFTLIIMGLLGLSGWFLYYGDEEWREITRWLHIAVGLLSCAVVPFHVWMGRRRSAKQQAPQALPTQVGKESLATNCAP</sequence>
<accession>A0A9X4LEG1</accession>
<gene>
    <name evidence="3" type="ORF">EXJ73_03990</name>
</gene>
<keyword evidence="2" id="KW-1133">Transmembrane helix</keyword>
<dbReference type="AlphaFoldDB" id="A0A9X4LEG1"/>
<keyword evidence="2" id="KW-0812">Transmembrane</keyword>
<comment type="caution">
    <text evidence="3">The sequence shown here is derived from an EMBL/GenBank/DDBJ whole genome shotgun (WGS) entry which is preliminary data.</text>
</comment>
<feature type="transmembrane region" description="Helical" evidence="2">
    <location>
        <begin position="20"/>
        <end position="42"/>
    </location>
</feature>
<evidence type="ECO:0000256" key="1">
    <source>
        <dbReference type="SAM" id="MobiDB-lite"/>
    </source>
</evidence>